<organism evidence="11">
    <name type="scientific">Oppiella nova</name>
    <dbReference type="NCBI Taxonomy" id="334625"/>
    <lineage>
        <taxon>Eukaryota</taxon>
        <taxon>Metazoa</taxon>
        <taxon>Ecdysozoa</taxon>
        <taxon>Arthropoda</taxon>
        <taxon>Chelicerata</taxon>
        <taxon>Arachnida</taxon>
        <taxon>Acari</taxon>
        <taxon>Acariformes</taxon>
        <taxon>Sarcoptiformes</taxon>
        <taxon>Oribatida</taxon>
        <taxon>Brachypylina</taxon>
        <taxon>Oppioidea</taxon>
        <taxon>Oppiidae</taxon>
        <taxon>Oppiella</taxon>
    </lineage>
</organism>
<feature type="binding site" evidence="8">
    <location>
        <position position="47"/>
    </location>
    <ligand>
        <name>Zn(2+)</name>
        <dbReference type="ChEBI" id="CHEBI:29105"/>
        <note>catalytic</note>
    </ligand>
</feature>
<dbReference type="OrthoDB" id="6411869at2759"/>
<dbReference type="InterPro" id="IPR024079">
    <property type="entry name" value="MetalloPept_cat_dom_sf"/>
</dbReference>
<comment type="caution">
    <text evidence="8">Lacks conserved residue(s) required for the propagation of feature annotation.</text>
</comment>
<keyword evidence="12" id="KW-1185">Reference proteome</keyword>
<dbReference type="PANTHER" id="PTHR10127">
    <property type="entry name" value="DISCOIDIN, CUB, EGF, LAMININ , AND ZINC METALLOPROTEASE DOMAIN CONTAINING"/>
    <property type="match status" value="1"/>
</dbReference>
<evidence type="ECO:0000256" key="7">
    <source>
        <dbReference type="ARBA" id="ARBA00025529"/>
    </source>
</evidence>
<dbReference type="Gene3D" id="3.40.390.10">
    <property type="entry name" value="Collagenase (Catalytic Domain)"/>
    <property type="match status" value="1"/>
</dbReference>
<sequence>MDQFKQHTCYATIGKDDDNPEMVSLGEGCYFPGTVVHELMHTVGFYHEQNRSDRDDYLSINWQNIDASYSEEFKKLRPDENQILTPFDYNSVMLYGPLS</sequence>
<dbReference type="EC" id="3.4.24.-" evidence="9"/>
<dbReference type="Pfam" id="PF01400">
    <property type="entry name" value="Astacin"/>
    <property type="match status" value="1"/>
</dbReference>
<accession>A0A7R9QYV6</accession>
<reference evidence="11" key="1">
    <citation type="submission" date="2020-11" db="EMBL/GenBank/DDBJ databases">
        <authorList>
            <person name="Tran Van P."/>
        </authorList>
    </citation>
    <scope>NUCLEOTIDE SEQUENCE</scope>
</reference>
<dbReference type="AlphaFoldDB" id="A0A7R9QYV6"/>
<keyword evidence="3 8" id="KW-0479">Metal-binding</keyword>
<dbReference type="SUPFAM" id="SSF55486">
    <property type="entry name" value="Metalloproteases ('zincins'), catalytic domain"/>
    <property type="match status" value="1"/>
</dbReference>
<evidence type="ECO:0000256" key="1">
    <source>
        <dbReference type="ARBA" id="ARBA00011245"/>
    </source>
</evidence>
<feature type="non-terminal residue" evidence="11">
    <location>
        <position position="1"/>
    </location>
</feature>
<comment type="subunit">
    <text evidence="1">Monomer.</text>
</comment>
<evidence type="ECO:0000256" key="9">
    <source>
        <dbReference type="RuleBase" id="RU361183"/>
    </source>
</evidence>
<name>A0A7R9QYV6_9ACAR</name>
<evidence type="ECO:0000259" key="10">
    <source>
        <dbReference type="PROSITE" id="PS51864"/>
    </source>
</evidence>
<evidence type="ECO:0000256" key="2">
    <source>
        <dbReference type="ARBA" id="ARBA00022670"/>
    </source>
</evidence>
<protein>
    <recommendedName>
        <fullName evidence="9">Metalloendopeptidase</fullName>
        <ecNumber evidence="9">3.4.24.-</ecNumber>
    </recommendedName>
</protein>
<evidence type="ECO:0000256" key="8">
    <source>
        <dbReference type="PROSITE-ProRule" id="PRU01211"/>
    </source>
</evidence>
<keyword evidence="4 8" id="KW-0378">Hydrolase</keyword>
<keyword evidence="2 8" id="KW-0645">Protease</keyword>
<evidence type="ECO:0000256" key="6">
    <source>
        <dbReference type="ARBA" id="ARBA00023049"/>
    </source>
</evidence>
<keyword evidence="6 8" id="KW-0482">Metalloprotease</keyword>
<dbReference type="PRINTS" id="PR00480">
    <property type="entry name" value="ASTACIN"/>
</dbReference>
<dbReference type="GO" id="GO:0006508">
    <property type="term" value="P:proteolysis"/>
    <property type="evidence" value="ECO:0007669"/>
    <property type="project" value="UniProtKB-KW"/>
</dbReference>
<dbReference type="Proteomes" id="UP000728032">
    <property type="component" value="Unassembled WGS sequence"/>
</dbReference>
<evidence type="ECO:0000256" key="5">
    <source>
        <dbReference type="ARBA" id="ARBA00022833"/>
    </source>
</evidence>
<dbReference type="GO" id="GO:0008270">
    <property type="term" value="F:zinc ion binding"/>
    <property type="evidence" value="ECO:0007669"/>
    <property type="project" value="UniProtKB-UniRule"/>
</dbReference>
<gene>
    <name evidence="11" type="ORF">ONB1V03_LOCUS18915</name>
</gene>
<evidence type="ECO:0000256" key="4">
    <source>
        <dbReference type="ARBA" id="ARBA00022801"/>
    </source>
</evidence>
<dbReference type="EMBL" id="CAJPVJ010027420">
    <property type="protein sequence ID" value="CAG2179491.1"/>
    <property type="molecule type" value="Genomic_DNA"/>
</dbReference>
<feature type="binding site" evidence="8">
    <location>
        <position position="37"/>
    </location>
    <ligand>
        <name>Zn(2+)</name>
        <dbReference type="ChEBI" id="CHEBI:29105"/>
        <note>catalytic</note>
    </ligand>
</feature>
<keyword evidence="5 8" id="KW-0862">Zinc</keyword>
<dbReference type="InterPro" id="IPR006026">
    <property type="entry name" value="Peptidase_Metallo"/>
</dbReference>
<dbReference type="EMBL" id="OC942245">
    <property type="protein sequence ID" value="CAD7662355.1"/>
    <property type="molecule type" value="Genomic_DNA"/>
</dbReference>
<feature type="binding site" evidence="8">
    <location>
        <position position="41"/>
    </location>
    <ligand>
        <name>Zn(2+)</name>
        <dbReference type="ChEBI" id="CHEBI:29105"/>
        <note>catalytic</note>
    </ligand>
</feature>
<dbReference type="GO" id="GO:0004222">
    <property type="term" value="F:metalloendopeptidase activity"/>
    <property type="evidence" value="ECO:0007669"/>
    <property type="project" value="UniProtKB-UniRule"/>
</dbReference>
<dbReference type="InterPro" id="IPR001506">
    <property type="entry name" value="Peptidase_M12A"/>
</dbReference>
<dbReference type="PROSITE" id="PS51864">
    <property type="entry name" value="ASTACIN"/>
    <property type="match status" value="1"/>
</dbReference>
<evidence type="ECO:0000256" key="3">
    <source>
        <dbReference type="ARBA" id="ARBA00022723"/>
    </source>
</evidence>
<proteinExistence type="predicted"/>
<feature type="active site" evidence="8">
    <location>
        <position position="38"/>
    </location>
</feature>
<dbReference type="SMART" id="SM00235">
    <property type="entry name" value="ZnMc"/>
    <property type="match status" value="1"/>
</dbReference>
<evidence type="ECO:0000313" key="12">
    <source>
        <dbReference type="Proteomes" id="UP000728032"/>
    </source>
</evidence>
<feature type="domain" description="Peptidase M12A" evidence="10">
    <location>
        <begin position="1"/>
        <end position="99"/>
    </location>
</feature>
<evidence type="ECO:0000313" key="11">
    <source>
        <dbReference type="EMBL" id="CAD7662355.1"/>
    </source>
</evidence>
<dbReference type="PANTHER" id="PTHR10127:SF780">
    <property type="entry name" value="METALLOENDOPEPTIDASE"/>
    <property type="match status" value="1"/>
</dbReference>
<comment type="function">
    <text evidence="7">Zinc metalloprotease. Provoques deadhesion of endothelial cells from cell cultures, and also degradation of fibronectin, fibrinogen and gelatin in vitro. Its role in the venom is not fully understood but it might act as a spreading factor that facilitates diffusion of other venom toxins. Alternatively, it might be involved in the proteolytic processing of other venom toxins or it might play a role in extra-oral digestion of prey.</text>
</comment>
<comment type="cofactor">
    <cofactor evidence="8 9">
        <name>Zn(2+)</name>
        <dbReference type="ChEBI" id="CHEBI:29105"/>
    </cofactor>
    <text evidence="8 9">Binds 1 zinc ion per subunit.</text>
</comment>